<keyword evidence="4" id="KW-0804">Transcription</keyword>
<name>A0AAU8ASA7_9RHOB</name>
<accession>A0AAU8ASA7</accession>
<sequence>MSGERKPIVNKFQDMLCFVTVAELGSFTAASRRLLVSSAAVTKYVQRLEDHLGVQLLVRSTRQMHLSEAGEAYFERCKLILAEVEAAEDLIMENAAGASGTIHVAMPPAFARRTFLPALPEFQRRYPNVSVDLALKGKTSNPIENGYDLVVHSGRLPDSRLMNRILVRGPQKTVASPAYLREHGTPRSPDDLGAHNCIIGAFGPHWSFRDVRGDESVVRVSGNLTTDSGDILRTAALEGIGISQATWWLFDDDIRSGALVPVLPDFETEAEPISIVFPAQKTTPAKVRALADFLIDLTKAKLRSTDETHDDLDRRFH</sequence>
<reference evidence="6" key="1">
    <citation type="submission" date="2023-02" db="EMBL/GenBank/DDBJ databases">
        <title>Description and genomic characterization of Salipiger bruguierae sp. nov., isolated from the sediment of mangrove plant Bruguiera sexangula.</title>
        <authorList>
            <person name="Long M."/>
        </authorList>
    </citation>
    <scope>NUCLEOTIDE SEQUENCE</scope>
    <source>
        <strain evidence="6">H15</strain>
        <plasmid evidence="6">unnamed2</plasmid>
    </source>
</reference>
<dbReference type="PANTHER" id="PTHR30537:SF5">
    <property type="entry name" value="HTH-TYPE TRANSCRIPTIONAL ACTIVATOR TTDR-RELATED"/>
    <property type="match status" value="1"/>
</dbReference>
<dbReference type="GO" id="GO:0003700">
    <property type="term" value="F:DNA-binding transcription factor activity"/>
    <property type="evidence" value="ECO:0007669"/>
    <property type="project" value="InterPro"/>
</dbReference>
<dbReference type="GO" id="GO:0003677">
    <property type="term" value="F:DNA binding"/>
    <property type="evidence" value="ECO:0007669"/>
    <property type="project" value="UniProtKB-KW"/>
</dbReference>
<dbReference type="Gene3D" id="1.10.10.10">
    <property type="entry name" value="Winged helix-like DNA-binding domain superfamily/Winged helix DNA-binding domain"/>
    <property type="match status" value="1"/>
</dbReference>
<dbReference type="SUPFAM" id="SSF53850">
    <property type="entry name" value="Periplasmic binding protein-like II"/>
    <property type="match status" value="1"/>
</dbReference>
<dbReference type="InterPro" id="IPR000847">
    <property type="entry name" value="LysR_HTH_N"/>
</dbReference>
<gene>
    <name evidence="6" type="ORF">PVT71_24640</name>
</gene>
<dbReference type="InterPro" id="IPR036390">
    <property type="entry name" value="WH_DNA-bd_sf"/>
</dbReference>
<dbReference type="Gene3D" id="3.40.190.290">
    <property type="match status" value="1"/>
</dbReference>
<keyword evidence="2" id="KW-0805">Transcription regulation</keyword>
<protein>
    <submittedName>
        <fullName evidence="6">LysR substrate-binding domain-containing protein</fullName>
    </submittedName>
</protein>
<dbReference type="FunFam" id="1.10.10.10:FF:000001">
    <property type="entry name" value="LysR family transcriptional regulator"/>
    <property type="match status" value="1"/>
</dbReference>
<dbReference type="Pfam" id="PF03466">
    <property type="entry name" value="LysR_substrate"/>
    <property type="match status" value="1"/>
</dbReference>
<dbReference type="SUPFAM" id="SSF46785">
    <property type="entry name" value="Winged helix' DNA-binding domain"/>
    <property type="match status" value="1"/>
</dbReference>
<keyword evidence="3" id="KW-0238">DNA-binding</keyword>
<evidence type="ECO:0000313" key="6">
    <source>
        <dbReference type="EMBL" id="XCC97259.1"/>
    </source>
</evidence>
<dbReference type="PRINTS" id="PR00039">
    <property type="entry name" value="HTHLYSR"/>
</dbReference>
<evidence type="ECO:0000256" key="4">
    <source>
        <dbReference type="ARBA" id="ARBA00023163"/>
    </source>
</evidence>
<dbReference type="PANTHER" id="PTHR30537">
    <property type="entry name" value="HTH-TYPE TRANSCRIPTIONAL REGULATOR"/>
    <property type="match status" value="1"/>
</dbReference>
<evidence type="ECO:0000256" key="2">
    <source>
        <dbReference type="ARBA" id="ARBA00023015"/>
    </source>
</evidence>
<dbReference type="InterPro" id="IPR058163">
    <property type="entry name" value="LysR-type_TF_proteobact-type"/>
</dbReference>
<comment type="similarity">
    <text evidence="1">Belongs to the LysR transcriptional regulatory family.</text>
</comment>
<evidence type="ECO:0000259" key="5">
    <source>
        <dbReference type="PROSITE" id="PS50931"/>
    </source>
</evidence>
<dbReference type="Pfam" id="PF00126">
    <property type="entry name" value="HTH_1"/>
    <property type="match status" value="1"/>
</dbReference>
<geneLocation type="plasmid" evidence="6">
    <name>unnamed2</name>
</geneLocation>
<dbReference type="InterPro" id="IPR005119">
    <property type="entry name" value="LysR_subst-bd"/>
</dbReference>
<dbReference type="EMBL" id="CP123387">
    <property type="protein sequence ID" value="XCC97259.1"/>
    <property type="molecule type" value="Genomic_DNA"/>
</dbReference>
<feature type="domain" description="HTH lysR-type" evidence="5">
    <location>
        <begin position="10"/>
        <end position="67"/>
    </location>
</feature>
<dbReference type="CDD" id="cd08422">
    <property type="entry name" value="PBP2_CrgA_like"/>
    <property type="match status" value="1"/>
</dbReference>
<dbReference type="InterPro" id="IPR036388">
    <property type="entry name" value="WH-like_DNA-bd_sf"/>
</dbReference>
<keyword evidence="6" id="KW-0614">Plasmid</keyword>
<proteinExistence type="inferred from homology"/>
<evidence type="ECO:0000256" key="1">
    <source>
        <dbReference type="ARBA" id="ARBA00009437"/>
    </source>
</evidence>
<organism evidence="6">
    <name type="scientific">Alloyangia sp. H15</name>
    <dbReference type="NCBI Taxonomy" id="3029062"/>
    <lineage>
        <taxon>Bacteria</taxon>
        <taxon>Pseudomonadati</taxon>
        <taxon>Pseudomonadota</taxon>
        <taxon>Alphaproteobacteria</taxon>
        <taxon>Rhodobacterales</taxon>
        <taxon>Roseobacteraceae</taxon>
        <taxon>Alloyangia</taxon>
    </lineage>
</organism>
<dbReference type="RefSeq" id="WP_353476149.1">
    <property type="nucleotide sequence ID" value="NZ_CP123387.1"/>
</dbReference>
<dbReference type="AlphaFoldDB" id="A0AAU8ASA7"/>
<evidence type="ECO:0000256" key="3">
    <source>
        <dbReference type="ARBA" id="ARBA00023125"/>
    </source>
</evidence>
<dbReference type="PROSITE" id="PS50931">
    <property type="entry name" value="HTH_LYSR"/>
    <property type="match status" value="1"/>
</dbReference>